<gene>
    <name evidence="12" type="ORF">GT347_08010</name>
</gene>
<feature type="region of interest" description="Disordered" evidence="11">
    <location>
        <begin position="25"/>
        <end position="50"/>
    </location>
</feature>
<keyword evidence="4" id="KW-1003">Cell membrane</keyword>
<protein>
    <recommendedName>
        <fullName evidence="10">Flagellar protein FliL</fullName>
    </recommendedName>
</protein>
<dbReference type="EMBL" id="CP047650">
    <property type="protein sequence ID" value="QHJ01454.1"/>
    <property type="molecule type" value="Genomic_DNA"/>
</dbReference>
<evidence type="ECO:0000256" key="3">
    <source>
        <dbReference type="ARBA" id="ARBA00008281"/>
    </source>
</evidence>
<dbReference type="PANTHER" id="PTHR35091:SF2">
    <property type="entry name" value="FLAGELLAR PROTEIN FLIL"/>
    <property type="match status" value="1"/>
</dbReference>
<comment type="function">
    <text evidence="1 10">Controls the rotational direction of flagella during chemotaxis.</text>
</comment>
<reference evidence="12 13" key="1">
    <citation type="submission" date="2020-01" db="EMBL/GenBank/DDBJ databases">
        <title>Genome sequencing of strain KACC 21265.</title>
        <authorList>
            <person name="Heo J."/>
            <person name="Kim S.-J."/>
            <person name="Kim J.-S."/>
            <person name="Hong S.-B."/>
            <person name="Kwon S.-W."/>
        </authorList>
    </citation>
    <scope>NUCLEOTIDE SEQUENCE [LARGE SCALE GENOMIC DNA]</scope>
    <source>
        <strain evidence="12 13">KACC 21265</strain>
    </source>
</reference>
<name>A0A857JE30_9BURK</name>
<evidence type="ECO:0000313" key="12">
    <source>
        <dbReference type="EMBL" id="QHJ01454.1"/>
    </source>
</evidence>
<feature type="compositionally biased region" description="Acidic residues" evidence="11">
    <location>
        <begin position="137"/>
        <end position="146"/>
    </location>
</feature>
<dbReference type="PANTHER" id="PTHR35091">
    <property type="entry name" value="FLAGELLAR PROTEIN FLIL"/>
    <property type="match status" value="1"/>
</dbReference>
<keyword evidence="12" id="KW-0969">Cilium</keyword>
<evidence type="ECO:0000256" key="8">
    <source>
        <dbReference type="ARBA" id="ARBA00022989"/>
    </source>
</evidence>
<keyword evidence="5 10" id="KW-0145">Chemotaxis</keyword>
<feature type="region of interest" description="Disordered" evidence="11">
    <location>
        <begin position="124"/>
        <end position="163"/>
    </location>
</feature>
<keyword evidence="7 10" id="KW-0283">Flagellar rotation</keyword>
<dbReference type="GO" id="GO:0006935">
    <property type="term" value="P:chemotaxis"/>
    <property type="evidence" value="ECO:0007669"/>
    <property type="project" value="UniProtKB-KW"/>
</dbReference>
<evidence type="ECO:0000256" key="6">
    <source>
        <dbReference type="ARBA" id="ARBA00022692"/>
    </source>
</evidence>
<sequence>MVIVIAAVVVLAIAGAGAMFMMKKKSGGDEDGEEGAAAAPAAHAKHDDKNPPTFLPIDNLVVNLADPGGERFAQVGITFQMADGHSADALKTNMPRVRSAILMMTSQRTSAELLSREGKEKLAKNIADEASRTFGIEPEDEDEDEDAAPKKKKKKRKAAPESPVQGVLFSSFIVQ</sequence>
<comment type="similarity">
    <text evidence="3 10">Belongs to the FliL family.</text>
</comment>
<keyword evidence="9 10" id="KW-0472">Membrane</keyword>
<dbReference type="GO" id="GO:0005886">
    <property type="term" value="C:plasma membrane"/>
    <property type="evidence" value="ECO:0007669"/>
    <property type="project" value="UniProtKB-SubCell"/>
</dbReference>
<keyword evidence="12" id="KW-0966">Cell projection</keyword>
<keyword evidence="6" id="KW-0812">Transmembrane</keyword>
<evidence type="ECO:0000256" key="9">
    <source>
        <dbReference type="ARBA" id="ARBA00023136"/>
    </source>
</evidence>
<organism evidence="12 13">
    <name type="scientific">Xylophilus rhododendri</name>
    <dbReference type="NCBI Taxonomy" id="2697032"/>
    <lineage>
        <taxon>Bacteria</taxon>
        <taxon>Pseudomonadati</taxon>
        <taxon>Pseudomonadota</taxon>
        <taxon>Betaproteobacteria</taxon>
        <taxon>Burkholderiales</taxon>
        <taxon>Xylophilus</taxon>
    </lineage>
</organism>
<comment type="subcellular location">
    <subcellularLocation>
        <location evidence="10">Cell inner membrane</location>
    </subcellularLocation>
    <subcellularLocation>
        <location evidence="2">Cell membrane</location>
        <topology evidence="2">Single-pass membrane protein</topology>
    </subcellularLocation>
</comment>
<evidence type="ECO:0000256" key="1">
    <source>
        <dbReference type="ARBA" id="ARBA00002254"/>
    </source>
</evidence>
<proteinExistence type="inferred from homology"/>
<dbReference type="GO" id="GO:0071978">
    <property type="term" value="P:bacterial-type flagellum-dependent swarming motility"/>
    <property type="evidence" value="ECO:0007669"/>
    <property type="project" value="TreeGrafter"/>
</dbReference>
<keyword evidence="12" id="KW-0282">Flagellum</keyword>
<evidence type="ECO:0000256" key="4">
    <source>
        <dbReference type="ARBA" id="ARBA00022475"/>
    </source>
</evidence>
<evidence type="ECO:0000256" key="5">
    <source>
        <dbReference type="ARBA" id="ARBA00022500"/>
    </source>
</evidence>
<dbReference type="Pfam" id="PF03748">
    <property type="entry name" value="FliL"/>
    <property type="match status" value="1"/>
</dbReference>
<dbReference type="KEGG" id="xyk:GT347_08010"/>
<keyword evidence="8" id="KW-1133">Transmembrane helix</keyword>
<accession>A0A857JE30</accession>
<evidence type="ECO:0000313" key="13">
    <source>
        <dbReference type="Proteomes" id="UP000464787"/>
    </source>
</evidence>
<dbReference type="Proteomes" id="UP000464787">
    <property type="component" value="Chromosome"/>
</dbReference>
<evidence type="ECO:0000256" key="2">
    <source>
        <dbReference type="ARBA" id="ARBA00004162"/>
    </source>
</evidence>
<dbReference type="AlphaFoldDB" id="A0A857JE30"/>
<evidence type="ECO:0000256" key="11">
    <source>
        <dbReference type="SAM" id="MobiDB-lite"/>
    </source>
</evidence>
<keyword evidence="10" id="KW-0997">Cell inner membrane</keyword>
<dbReference type="InterPro" id="IPR005503">
    <property type="entry name" value="FliL"/>
</dbReference>
<dbReference type="GO" id="GO:0009425">
    <property type="term" value="C:bacterial-type flagellum basal body"/>
    <property type="evidence" value="ECO:0007669"/>
    <property type="project" value="InterPro"/>
</dbReference>
<keyword evidence="13" id="KW-1185">Reference proteome</keyword>
<evidence type="ECO:0000256" key="7">
    <source>
        <dbReference type="ARBA" id="ARBA00022779"/>
    </source>
</evidence>
<evidence type="ECO:0000256" key="10">
    <source>
        <dbReference type="RuleBase" id="RU364125"/>
    </source>
</evidence>